<sequence length="276" mass="32250">MAQKKKTMLKVYHRFLDESGDTTFYGKRKRIVVGDNGVSKTFILGMVKFKTKLEPIREQIVRMQQEVARDDFFKDVPSIKKKVNKGGYFFHAKDDIPEVREKFLRYIKTLNCSFEAVVARKIPDLYENKHKSNESWFYADLLSHLLKNKFTNHDKMVLNIASRGKSTKNHNLDLALAKAKERFNGAHPEKEMKTKVVFNVLEQTGEPLLNVADYFCWCVQNVFEKGQTRYYNFMKDQISTVVDLYDFESYGKAGWPNYYGKNNPLTAKNEISPRSH</sequence>
<evidence type="ECO:0000313" key="1">
    <source>
        <dbReference type="EMBL" id="RCW38542.1"/>
    </source>
</evidence>
<reference evidence="1 2" key="1">
    <citation type="submission" date="2018-07" db="EMBL/GenBank/DDBJ databases">
        <title>Freshwater and sediment microbial communities from various areas in North America, analyzing microbe dynamics in response to fracking.</title>
        <authorList>
            <person name="Lamendella R."/>
        </authorList>
    </citation>
    <scope>NUCLEOTIDE SEQUENCE [LARGE SCALE GENOMIC DNA]</scope>
    <source>
        <strain evidence="1 2">160A</strain>
    </source>
</reference>
<dbReference type="Proteomes" id="UP000252733">
    <property type="component" value="Unassembled WGS sequence"/>
</dbReference>
<accession>A0A368VBP6</accession>
<keyword evidence="2" id="KW-1185">Reference proteome</keyword>
<proteinExistence type="predicted"/>
<dbReference type="AlphaFoldDB" id="A0A368VBP6"/>
<comment type="caution">
    <text evidence="1">The sequence shown here is derived from an EMBL/GenBank/DDBJ whole genome shotgun (WGS) entry which is preliminary data.</text>
</comment>
<dbReference type="EMBL" id="QPIZ01000003">
    <property type="protein sequence ID" value="RCW38542.1"/>
    <property type="molecule type" value="Genomic_DNA"/>
</dbReference>
<dbReference type="Pfam" id="PF12686">
    <property type="entry name" value="DUF3800"/>
    <property type="match status" value="1"/>
</dbReference>
<evidence type="ECO:0000313" key="2">
    <source>
        <dbReference type="Proteomes" id="UP000252733"/>
    </source>
</evidence>
<dbReference type="RefSeq" id="WP_114436369.1">
    <property type="nucleotide sequence ID" value="NZ_QPIZ01000003.1"/>
</dbReference>
<evidence type="ECO:0008006" key="3">
    <source>
        <dbReference type="Google" id="ProtNLM"/>
    </source>
</evidence>
<name>A0A368VBP6_9BACT</name>
<protein>
    <recommendedName>
        <fullName evidence="3">DUF3800 domain-containing protein</fullName>
    </recommendedName>
</protein>
<dbReference type="InterPro" id="IPR024524">
    <property type="entry name" value="DUF3800"/>
</dbReference>
<organism evidence="1 2">
    <name type="scientific">Marinilabilia salmonicolor</name>
    <dbReference type="NCBI Taxonomy" id="989"/>
    <lineage>
        <taxon>Bacteria</taxon>
        <taxon>Pseudomonadati</taxon>
        <taxon>Bacteroidota</taxon>
        <taxon>Bacteroidia</taxon>
        <taxon>Marinilabiliales</taxon>
        <taxon>Marinilabiliaceae</taxon>
        <taxon>Marinilabilia</taxon>
    </lineage>
</organism>
<gene>
    <name evidence="1" type="ORF">DFO77_1037</name>
</gene>